<dbReference type="SMART" id="SM00267">
    <property type="entry name" value="GGDEF"/>
    <property type="match status" value="1"/>
</dbReference>
<proteinExistence type="predicted"/>
<dbReference type="AlphaFoldDB" id="A0AAE3ZG35"/>
<dbReference type="Pfam" id="PF00989">
    <property type="entry name" value="PAS"/>
    <property type="match status" value="1"/>
</dbReference>
<dbReference type="InterPro" id="IPR000014">
    <property type="entry name" value="PAS"/>
</dbReference>
<feature type="domain" description="PAS" evidence="2">
    <location>
        <begin position="25"/>
        <end position="78"/>
    </location>
</feature>
<feature type="compositionally biased region" description="Basic and acidic residues" evidence="1">
    <location>
        <begin position="1"/>
        <end position="15"/>
    </location>
</feature>
<dbReference type="PROSITE" id="PS50112">
    <property type="entry name" value="PAS"/>
    <property type="match status" value="2"/>
</dbReference>
<dbReference type="SUPFAM" id="SSF141868">
    <property type="entry name" value="EAL domain-like"/>
    <property type="match status" value="1"/>
</dbReference>
<dbReference type="InterPro" id="IPR035965">
    <property type="entry name" value="PAS-like_dom_sf"/>
</dbReference>
<evidence type="ECO:0000259" key="3">
    <source>
        <dbReference type="PROSITE" id="PS50113"/>
    </source>
</evidence>
<dbReference type="PROSITE" id="PS50883">
    <property type="entry name" value="EAL"/>
    <property type="match status" value="1"/>
</dbReference>
<evidence type="ECO:0000259" key="4">
    <source>
        <dbReference type="PROSITE" id="PS50883"/>
    </source>
</evidence>
<dbReference type="PANTHER" id="PTHR44757">
    <property type="entry name" value="DIGUANYLATE CYCLASE DGCP"/>
    <property type="match status" value="1"/>
</dbReference>
<accession>A0AAE3ZG35</accession>
<dbReference type="Gene3D" id="3.30.450.20">
    <property type="entry name" value="PAS domain"/>
    <property type="match status" value="2"/>
</dbReference>
<dbReference type="Pfam" id="PF00990">
    <property type="entry name" value="GGDEF"/>
    <property type="match status" value="1"/>
</dbReference>
<dbReference type="InterPro" id="IPR001633">
    <property type="entry name" value="EAL_dom"/>
</dbReference>
<feature type="domain" description="GGDEF" evidence="5">
    <location>
        <begin position="305"/>
        <end position="438"/>
    </location>
</feature>
<dbReference type="CDD" id="cd01948">
    <property type="entry name" value="EAL"/>
    <property type="match status" value="1"/>
</dbReference>
<protein>
    <submittedName>
        <fullName evidence="6">Diguanylate cyclase (GGDEF)-like protein/PAS domain S-box-containing protein</fullName>
    </submittedName>
</protein>
<dbReference type="InterPro" id="IPR043128">
    <property type="entry name" value="Rev_trsase/Diguanyl_cyclase"/>
</dbReference>
<feature type="domain" description="PAC" evidence="3">
    <location>
        <begin position="100"/>
        <end position="152"/>
    </location>
</feature>
<dbReference type="Proteomes" id="UP001180845">
    <property type="component" value="Unassembled WGS sequence"/>
</dbReference>
<dbReference type="EMBL" id="JAVDXW010000001">
    <property type="protein sequence ID" value="MDR7302948.1"/>
    <property type="molecule type" value="Genomic_DNA"/>
</dbReference>
<dbReference type="SMART" id="SM00091">
    <property type="entry name" value="PAS"/>
    <property type="match status" value="2"/>
</dbReference>
<dbReference type="InterPro" id="IPR000160">
    <property type="entry name" value="GGDEF_dom"/>
</dbReference>
<dbReference type="Gene3D" id="3.20.20.450">
    <property type="entry name" value="EAL domain"/>
    <property type="match status" value="1"/>
</dbReference>
<sequence length="707" mass="78318">MTEHEHDEVSAHREQVGGMPLPEGTAERLTLLPESMREYAIFSLDVNGYVESWNSGAERVKGYRAEEITGRHFSVFYPPEQAESGYPSWELTQATEVGFFIDEGWRVRADGSRFWAHVVITAQRERDGTLRGFIKVTRDMTEAQDRLQRSSRRFTDLLDLTPVGIGLFDASERLLDANGALCDLLGYRRRDVYGLTGADLLHPDDRAGGLTPEGRGPNASVVGQRFPQRVLARADGRPVPCDVHSALSVQDDGSRFWLTSFQDVSERIRHTETLHHQATHDDLTGLLNRQGINELIGEMLDDAPDSMAVLFCDFDNFKRVNDSLGHEAGDELLMALARRLRSGLPEQCRAARLSGDEFLVLCSDVDAIGGLEELATWISEFLRTLVPVRGQLVQVSAAVGAARFDSSIMDGEDLLRFADAAMFRAKRQGAGQVALASPDLATSLGGQLRLEEELREAITNDGLSLYYQPMLARDGSVMAAEALVRWFHPERGLLTPDVILSVAEQGGLLRELDLRVLRTALRQAMSWPTSHGRPVDVAVNLASLLPDDPDFVDEVTEIVTKSGIDWHRVVLEVVETSLLDLPSRPRKGMVELTERGMRFAMDDFGTGYSSLARLKDLPIQIIKIDRRFISGVEDDSADLAITRAAVDIGRAMGRTCVAEGVETASQFRILGELGMDTYQGFLFSRPVPAAEFRDLLDSSPLPVPDER</sequence>
<feature type="domain" description="EAL" evidence="4">
    <location>
        <begin position="447"/>
        <end position="700"/>
    </location>
</feature>
<dbReference type="InterPro" id="IPR000700">
    <property type="entry name" value="PAS-assoc_C"/>
</dbReference>
<evidence type="ECO:0000313" key="7">
    <source>
        <dbReference type="Proteomes" id="UP001180845"/>
    </source>
</evidence>
<gene>
    <name evidence="6" type="ORF">JOF55_003129</name>
</gene>
<dbReference type="InterPro" id="IPR029787">
    <property type="entry name" value="Nucleotide_cyclase"/>
</dbReference>
<dbReference type="InterPro" id="IPR013767">
    <property type="entry name" value="PAS_fold"/>
</dbReference>
<dbReference type="RefSeq" id="WP_310274909.1">
    <property type="nucleotide sequence ID" value="NZ_JAVDXW010000001.1"/>
</dbReference>
<dbReference type="SUPFAM" id="SSF55785">
    <property type="entry name" value="PYP-like sensor domain (PAS domain)"/>
    <property type="match status" value="2"/>
</dbReference>
<dbReference type="PROSITE" id="PS50887">
    <property type="entry name" value="GGDEF"/>
    <property type="match status" value="1"/>
</dbReference>
<dbReference type="Gene3D" id="3.30.70.270">
    <property type="match status" value="1"/>
</dbReference>
<evidence type="ECO:0000256" key="1">
    <source>
        <dbReference type="SAM" id="MobiDB-lite"/>
    </source>
</evidence>
<dbReference type="GO" id="GO:0006355">
    <property type="term" value="P:regulation of DNA-templated transcription"/>
    <property type="evidence" value="ECO:0007669"/>
    <property type="project" value="InterPro"/>
</dbReference>
<dbReference type="InterPro" id="IPR035919">
    <property type="entry name" value="EAL_sf"/>
</dbReference>
<dbReference type="CDD" id="cd00130">
    <property type="entry name" value="PAS"/>
    <property type="match status" value="2"/>
</dbReference>
<evidence type="ECO:0000313" key="6">
    <source>
        <dbReference type="EMBL" id="MDR7302948.1"/>
    </source>
</evidence>
<organism evidence="6 7">
    <name type="scientific">Haloactinomyces albus</name>
    <dbReference type="NCBI Taxonomy" id="1352928"/>
    <lineage>
        <taxon>Bacteria</taxon>
        <taxon>Bacillati</taxon>
        <taxon>Actinomycetota</taxon>
        <taxon>Actinomycetes</taxon>
        <taxon>Actinopolysporales</taxon>
        <taxon>Actinopolysporaceae</taxon>
        <taxon>Haloactinomyces</taxon>
    </lineage>
</organism>
<dbReference type="NCBIfam" id="TIGR00229">
    <property type="entry name" value="sensory_box"/>
    <property type="match status" value="2"/>
</dbReference>
<dbReference type="SMART" id="SM00052">
    <property type="entry name" value="EAL"/>
    <property type="match status" value="1"/>
</dbReference>
<dbReference type="NCBIfam" id="TIGR00254">
    <property type="entry name" value="GGDEF"/>
    <property type="match status" value="1"/>
</dbReference>
<dbReference type="InterPro" id="IPR052155">
    <property type="entry name" value="Biofilm_reg_signaling"/>
</dbReference>
<dbReference type="Pfam" id="PF13426">
    <property type="entry name" value="PAS_9"/>
    <property type="match status" value="1"/>
</dbReference>
<dbReference type="PANTHER" id="PTHR44757:SF2">
    <property type="entry name" value="BIOFILM ARCHITECTURE MAINTENANCE PROTEIN MBAA"/>
    <property type="match status" value="1"/>
</dbReference>
<dbReference type="PROSITE" id="PS50113">
    <property type="entry name" value="PAC"/>
    <property type="match status" value="1"/>
</dbReference>
<dbReference type="Pfam" id="PF00563">
    <property type="entry name" value="EAL"/>
    <property type="match status" value="1"/>
</dbReference>
<evidence type="ECO:0000259" key="2">
    <source>
        <dbReference type="PROSITE" id="PS50112"/>
    </source>
</evidence>
<evidence type="ECO:0000259" key="5">
    <source>
        <dbReference type="PROSITE" id="PS50887"/>
    </source>
</evidence>
<keyword evidence="7" id="KW-1185">Reference proteome</keyword>
<comment type="caution">
    <text evidence="6">The sequence shown here is derived from an EMBL/GenBank/DDBJ whole genome shotgun (WGS) entry which is preliminary data.</text>
</comment>
<reference evidence="6" key="1">
    <citation type="submission" date="2023-07" db="EMBL/GenBank/DDBJ databases">
        <title>Sequencing the genomes of 1000 actinobacteria strains.</title>
        <authorList>
            <person name="Klenk H.-P."/>
        </authorList>
    </citation>
    <scope>NUCLEOTIDE SEQUENCE</scope>
    <source>
        <strain evidence="6">DSM 45977</strain>
    </source>
</reference>
<feature type="domain" description="PAS" evidence="2">
    <location>
        <begin position="150"/>
        <end position="206"/>
    </location>
</feature>
<feature type="region of interest" description="Disordered" evidence="1">
    <location>
        <begin position="1"/>
        <end position="23"/>
    </location>
</feature>
<dbReference type="SUPFAM" id="SSF55073">
    <property type="entry name" value="Nucleotide cyclase"/>
    <property type="match status" value="1"/>
</dbReference>
<name>A0AAE3ZG35_9ACTN</name>
<dbReference type="CDD" id="cd01949">
    <property type="entry name" value="GGDEF"/>
    <property type="match status" value="1"/>
</dbReference>